<dbReference type="RefSeq" id="XP_031913151.1">
    <property type="nucleotide sequence ID" value="XM_032050845.1"/>
</dbReference>
<feature type="repeat" description="ANK" evidence="3">
    <location>
        <begin position="266"/>
        <end position="298"/>
    </location>
</feature>
<evidence type="ECO:0000256" key="1">
    <source>
        <dbReference type="ARBA" id="ARBA00022737"/>
    </source>
</evidence>
<evidence type="ECO:0000256" key="3">
    <source>
        <dbReference type="PROSITE-ProRule" id="PRU00023"/>
    </source>
</evidence>
<dbReference type="AlphaFoldDB" id="A0A5N6SQX1"/>
<feature type="repeat" description="ANK" evidence="3">
    <location>
        <begin position="228"/>
        <end position="265"/>
    </location>
</feature>
<dbReference type="PANTHER" id="PTHR24173:SF74">
    <property type="entry name" value="ANKYRIN REPEAT DOMAIN-CONTAINING PROTEIN 16"/>
    <property type="match status" value="1"/>
</dbReference>
<reference evidence="5 6" key="1">
    <citation type="submission" date="2019-04" db="EMBL/GenBank/DDBJ databases">
        <title>Friends and foes A comparative genomics study of 23 Aspergillus species from section Flavi.</title>
        <authorList>
            <consortium name="DOE Joint Genome Institute"/>
            <person name="Kjaerbolling I."/>
            <person name="Vesth T."/>
            <person name="Frisvad J.C."/>
            <person name="Nybo J.L."/>
            <person name="Theobald S."/>
            <person name="Kildgaard S."/>
            <person name="Isbrandt T."/>
            <person name="Kuo A."/>
            <person name="Sato A."/>
            <person name="Lyhne E.K."/>
            <person name="Kogle M.E."/>
            <person name="Wiebenga A."/>
            <person name="Kun R.S."/>
            <person name="Lubbers R.J."/>
            <person name="Makela M.R."/>
            <person name="Barry K."/>
            <person name="Chovatia M."/>
            <person name="Clum A."/>
            <person name="Daum C."/>
            <person name="Haridas S."/>
            <person name="He G."/>
            <person name="LaButti K."/>
            <person name="Lipzen A."/>
            <person name="Mondo S."/>
            <person name="Riley R."/>
            <person name="Salamov A."/>
            <person name="Simmons B.A."/>
            <person name="Magnuson J.K."/>
            <person name="Henrissat B."/>
            <person name="Mortensen U.H."/>
            <person name="Larsen T.O."/>
            <person name="Devries R.P."/>
            <person name="Grigoriev I.V."/>
            <person name="Machida M."/>
            <person name="Baker S.E."/>
            <person name="Andersen M.R."/>
        </authorList>
    </citation>
    <scope>NUCLEOTIDE SEQUENCE [LARGE SCALE GENOMIC DNA]</scope>
    <source>
        <strain evidence="5 6">CBS 117625</strain>
    </source>
</reference>
<dbReference type="EMBL" id="ML743580">
    <property type="protein sequence ID" value="KAE8137088.1"/>
    <property type="molecule type" value="Genomic_DNA"/>
</dbReference>
<gene>
    <name evidence="5" type="ORF">BDV38DRAFT_101273</name>
</gene>
<dbReference type="SUPFAM" id="SSF81383">
    <property type="entry name" value="F-box domain"/>
    <property type="match status" value="1"/>
</dbReference>
<sequence>MTPETEMRQSRGLNGLPTELIDMIVTYLDAPSLGQLASTCRRFSKILRSLLPKAAKGYALANEEDYTQYLTRYLGAYIPECPFIYRFQRSGYRINLPRQPLADAIEKGRINAVKGFLDAGVSPNSHDVTGISMLGIAIGFRHTQIVELFLERGASLELYRLLPQPKMICIIPYCNLESLKLIVDKVDLSHMCGEGGSVLHQAIRNDEPDVLELLVEKYAHLLSLQDFKGETALFRAARLWENRNRQTVMVRILIEAGIDMNIRNAQNETAFHKACSHGSYEVVQFLLERGIETNIPGESGMTELHYAARDNSAEVVNLLLSQDTFNLHVFANNGETPLHMAARQSTPDTFAVLLENGAILRLRDANGQTPLDIIKAMGHWSIERYLQYEDNN</sequence>
<dbReference type="InterPro" id="IPR002110">
    <property type="entry name" value="Ankyrin_rpt"/>
</dbReference>
<dbReference type="PROSITE" id="PS50088">
    <property type="entry name" value="ANK_REPEAT"/>
    <property type="match status" value="4"/>
</dbReference>
<feature type="domain" description="F-box" evidence="4">
    <location>
        <begin position="10"/>
        <end position="69"/>
    </location>
</feature>
<organism evidence="5 6">
    <name type="scientific">Aspergillus pseudotamarii</name>
    <dbReference type="NCBI Taxonomy" id="132259"/>
    <lineage>
        <taxon>Eukaryota</taxon>
        <taxon>Fungi</taxon>
        <taxon>Dikarya</taxon>
        <taxon>Ascomycota</taxon>
        <taxon>Pezizomycotina</taxon>
        <taxon>Eurotiomycetes</taxon>
        <taxon>Eurotiomycetidae</taxon>
        <taxon>Eurotiales</taxon>
        <taxon>Aspergillaceae</taxon>
        <taxon>Aspergillus</taxon>
        <taxon>Aspergillus subgen. Circumdati</taxon>
    </lineage>
</organism>
<dbReference type="PANTHER" id="PTHR24173">
    <property type="entry name" value="ANKYRIN REPEAT CONTAINING"/>
    <property type="match status" value="1"/>
</dbReference>
<dbReference type="InterPro" id="IPR036770">
    <property type="entry name" value="Ankyrin_rpt-contain_sf"/>
</dbReference>
<evidence type="ECO:0000313" key="6">
    <source>
        <dbReference type="Proteomes" id="UP000325672"/>
    </source>
</evidence>
<keyword evidence="6" id="KW-1185">Reference proteome</keyword>
<dbReference type="InterPro" id="IPR036047">
    <property type="entry name" value="F-box-like_dom_sf"/>
</dbReference>
<evidence type="ECO:0000313" key="5">
    <source>
        <dbReference type="EMBL" id="KAE8137088.1"/>
    </source>
</evidence>
<dbReference type="SUPFAM" id="SSF48403">
    <property type="entry name" value="Ankyrin repeat"/>
    <property type="match status" value="2"/>
</dbReference>
<dbReference type="Pfam" id="PF00023">
    <property type="entry name" value="Ank"/>
    <property type="match status" value="1"/>
</dbReference>
<dbReference type="PROSITE" id="PS50181">
    <property type="entry name" value="FBOX"/>
    <property type="match status" value="1"/>
</dbReference>
<dbReference type="PROSITE" id="PS50297">
    <property type="entry name" value="ANK_REP_REGION"/>
    <property type="match status" value="3"/>
</dbReference>
<keyword evidence="1" id="KW-0677">Repeat</keyword>
<feature type="repeat" description="ANK" evidence="3">
    <location>
        <begin position="299"/>
        <end position="321"/>
    </location>
</feature>
<dbReference type="Pfam" id="PF12796">
    <property type="entry name" value="Ank_2"/>
    <property type="match status" value="1"/>
</dbReference>
<dbReference type="Gene3D" id="1.20.1280.50">
    <property type="match status" value="1"/>
</dbReference>
<dbReference type="Pfam" id="PF12937">
    <property type="entry name" value="F-box-like"/>
    <property type="match status" value="1"/>
</dbReference>
<dbReference type="Proteomes" id="UP000325672">
    <property type="component" value="Unassembled WGS sequence"/>
</dbReference>
<dbReference type="OrthoDB" id="539213at2759"/>
<dbReference type="SMART" id="SM00248">
    <property type="entry name" value="ANK"/>
    <property type="match status" value="7"/>
</dbReference>
<dbReference type="CDD" id="cd09917">
    <property type="entry name" value="F-box_SF"/>
    <property type="match status" value="1"/>
</dbReference>
<dbReference type="Gene3D" id="1.25.40.20">
    <property type="entry name" value="Ankyrin repeat-containing domain"/>
    <property type="match status" value="1"/>
</dbReference>
<dbReference type="InterPro" id="IPR001810">
    <property type="entry name" value="F-box_dom"/>
</dbReference>
<proteinExistence type="predicted"/>
<name>A0A5N6SQX1_ASPPS</name>
<evidence type="ECO:0000259" key="4">
    <source>
        <dbReference type="PROSITE" id="PS50181"/>
    </source>
</evidence>
<feature type="repeat" description="ANK" evidence="3">
    <location>
        <begin position="333"/>
        <end position="365"/>
    </location>
</feature>
<protein>
    <submittedName>
        <fullName evidence="5">Ankyrin repeat-containing domain protein</fullName>
    </submittedName>
</protein>
<dbReference type="GeneID" id="43635055"/>
<dbReference type="SMART" id="SM00256">
    <property type="entry name" value="FBOX"/>
    <property type="match status" value="1"/>
</dbReference>
<evidence type="ECO:0000256" key="2">
    <source>
        <dbReference type="ARBA" id="ARBA00023043"/>
    </source>
</evidence>
<keyword evidence="2 3" id="KW-0040">ANK repeat</keyword>
<accession>A0A5N6SQX1</accession>